<keyword evidence="3" id="KW-0479">Metal-binding</keyword>
<reference evidence="9 10" key="1">
    <citation type="submission" date="2022-03" db="EMBL/GenBank/DDBJ databases">
        <authorList>
            <person name="Macdonald S."/>
            <person name="Ahmed S."/>
            <person name="Newling K."/>
        </authorList>
    </citation>
    <scope>NUCLEOTIDE SEQUENCE [LARGE SCALE GENOMIC DNA]</scope>
</reference>
<dbReference type="EMBL" id="CAKOAT010922931">
    <property type="protein sequence ID" value="CAH8390851.1"/>
    <property type="molecule type" value="Genomic_DNA"/>
</dbReference>
<feature type="region of interest" description="Disordered" evidence="7">
    <location>
        <begin position="58"/>
        <end position="107"/>
    </location>
</feature>
<proteinExistence type="predicted"/>
<comment type="caution">
    <text evidence="9">The sequence shown here is derived from an EMBL/GenBank/DDBJ whole genome shotgun (WGS) entry which is preliminary data.</text>
</comment>
<evidence type="ECO:0000256" key="7">
    <source>
        <dbReference type="SAM" id="MobiDB-lite"/>
    </source>
</evidence>
<keyword evidence="4 6" id="KW-0863">Zinc-finger</keyword>
<dbReference type="PANTHER" id="PTHR15710">
    <property type="entry name" value="E3 UBIQUITIN-PROTEIN LIGASE PRAJA"/>
    <property type="match status" value="1"/>
</dbReference>
<evidence type="ECO:0000313" key="10">
    <source>
        <dbReference type="Proteomes" id="UP001642260"/>
    </source>
</evidence>
<evidence type="ECO:0000256" key="4">
    <source>
        <dbReference type="ARBA" id="ARBA00022771"/>
    </source>
</evidence>
<dbReference type="InterPro" id="IPR001841">
    <property type="entry name" value="Znf_RING"/>
</dbReference>
<evidence type="ECO:0000256" key="2">
    <source>
        <dbReference type="ARBA" id="ARBA00012483"/>
    </source>
</evidence>
<accession>A0ABC8M3L4</accession>
<sequence length="107" mass="11772">MMRSQINQCVVCMDEFENGVGVNGMPCRHVYNHDCLIPWLQMHNSCPVCRHELPTGDAEYESRARGGDQGGGSGERRISLLFRRHGAGSDSDSGSGSDMDIRGDELD</sequence>
<name>A0ABC8M3L4_ERUVS</name>
<evidence type="ECO:0000256" key="6">
    <source>
        <dbReference type="PROSITE-ProRule" id="PRU00175"/>
    </source>
</evidence>
<comment type="catalytic activity">
    <reaction evidence="1">
        <text>S-ubiquitinyl-[E2 ubiquitin-conjugating enzyme]-L-cysteine + [acceptor protein]-L-lysine = [E2 ubiquitin-conjugating enzyme]-L-cysteine + N(6)-ubiquitinyl-[acceptor protein]-L-lysine.</text>
        <dbReference type="EC" id="2.3.2.27"/>
    </reaction>
</comment>
<keyword evidence="10" id="KW-1185">Reference proteome</keyword>
<protein>
    <recommendedName>
        <fullName evidence="2">RING-type E3 ubiquitin transferase</fullName>
        <ecNumber evidence="2">2.3.2.27</ecNumber>
    </recommendedName>
</protein>
<evidence type="ECO:0000256" key="5">
    <source>
        <dbReference type="ARBA" id="ARBA00022833"/>
    </source>
</evidence>
<evidence type="ECO:0000256" key="1">
    <source>
        <dbReference type="ARBA" id="ARBA00000900"/>
    </source>
</evidence>
<dbReference type="Proteomes" id="UP001642260">
    <property type="component" value="Unassembled WGS sequence"/>
</dbReference>
<dbReference type="Gene3D" id="3.30.40.10">
    <property type="entry name" value="Zinc/RING finger domain, C3HC4 (zinc finger)"/>
    <property type="match status" value="1"/>
</dbReference>
<gene>
    <name evidence="9" type="ORF">ERUC_LOCUS43334</name>
</gene>
<dbReference type="PROSITE" id="PS50089">
    <property type="entry name" value="ZF_RING_2"/>
    <property type="match status" value="1"/>
</dbReference>
<dbReference type="GO" id="GO:0008270">
    <property type="term" value="F:zinc ion binding"/>
    <property type="evidence" value="ECO:0007669"/>
    <property type="project" value="UniProtKB-KW"/>
</dbReference>
<feature type="domain" description="RING-type" evidence="8">
    <location>
        <begin position="9"/>
        <end position="50"/>
    </location>
</feature>
<evidence type="ECO:0000259" key="8">
    <source>
        <dbReference type="PROSITE" id="PS50089"/>
    </source>
</evidence>
<evidence type="ECO:0000256" key="3">
    <source>
        <dbReference type="ARBA" id="ARBA00022723"/>
    </source>
</evidence>
<evidence type="ECO:0000313" key="9">
    <source>
        <dbReference type="EMBL" id="CAH8390851.1"/>
    </source>
</evidence>
<organism evidence="9 10">
    <name type="scientific">Eruca vesicaria subsp. sativa</name>
    <name type="common">Garden rocket</name>
    <name type="synonym">Eruca sativa</name>
    <dbReference type="NCBI Taxonomy" id="29727"/>
    <lineage>
        <taxon>Eukaryota</taxon>
        <taxon>Viridiplantae</taxon>
        <taxon>Streptophyta</taxon>
        <taxon>Embryophyta</taxon>
        <taxon>Tracheophyta</taxon>
        <taxon>Spermatophyta</taxon>
        <taxon>Magnoliopsida</taxon>
        <taxon>eudicotyledons</taxon>
        <taxon>Gunneridae</taxon>
        <taxon>Pentapetalae</taxon>
        <taxon>rosids</taxon>
        <taxon>malvids</taxon>
        <taxon>Brassicales</taxon>
        <taxon>Brassicaceae</taxon>
        <taxon>Brassiceae</taxon>
        <taxon>Eruca</taxon>
    </lineage>
</organism>
<dbReference type="EC" id="2.3.2.27" evidence="2"/>
<dbReference type="SUPFAM" id="SSF57850">
    <property type="entry name" value="RING/U-box"/>
    <property type="match status" value="1"/>
</dbReference>
<dbReference type="AlphaFoldDB" id="A0ABC8M3L4"/>
<dbReference type="Pfam" id="PF13639">
    <property type="entry name" value="zf-RING_2"/>
    <property type="match status" value="1"/>
</dbReference>
<keyword evidence="5" id="KW-0862">Zinc</keyword>
<dbReference type="GO" id="GO:0061630">
    <property type="term" value="F:ubiquitin protein ligase activity"/>
    <property type="evidence" value="ECO:0007669"/>
    <property type="project" value="UniProtKB-EC"/>
</dbReference>
<feature type="compositionally biased region" description="Low complexity" evidence="7">
    <location>
        <begin position="88"/>
        <end position="98"/>
    </location>
</feature>
<dbReference type="PANTHER" id="PTHR15710:SF108">
    <property type="entry name" value="OS03G0286100 PROTEIN"/>
    <property type="match status" value="1"/>
</dbReference>
<dbReference type="InterPro" id="IPR013083">
    <property type="entry name" value="Znf_RING/FYVE/PHD"/>
</dbReference>